<evidence type="ECO:0000313" key="2">
    <source>
        <dbReference type="EMBL" id="GAA3744521.1"/>
    </source>
</evidence>
<organism evidence="2 3">
    <name type="scientific">Flavobacterium ginsengisoli</name>
    <dbReference type="NCBI Taxonomy" id="871694"/>
    <lineage>
        <taxon>Bacteria</taxon>
        <taxon>Pseudomonadati</taxon>
        <taxon>Bacteroidota</taxon>
        <taxon>Flavobacteriia</taxon>
        <taxon>Flavobacteriales</taxon>
        <taxon>Flavobacteriaceae</taxon>
        <taxon>Flavobacterium</taxon>
    </lineage>
</organism>
<reference evidence="3" key="1">
    <citation type="journal article" date="2019" name="Int. J. Syst. Evol. Microbiol.">
        <title>The Global Catalogue of Microorganisms (GCM) 10K type strain sequencing project: providing services to taxonomists for standard genome sequencing and annotation.</title>
        <authorList>
            <consortium name="The Broad Institute Genomics Platform"/>
            <consortium name="The Broad Institute Genome Sequencing Center for Infectious Disease"/>
            <person name="Wu L."/>
            <person name="Ma J."/>
        </authorList>
    </citation>
    <scope>NUCLEOTIDE SEQUENCE [LARGE SCALE GENOMIC DNA]</scope>
    <source>
        <strain evidence="3">JCM 17336</strain>
    </source>
</reference>
<keyword evidence="3" id="KW-1185">Reference proteome</keyword>
<protein>
    <recommendedName>
        <fullName evidence="1">DUF6734 domain-containing protein</fullName>
    </recommendedName>
</protein>
<dbReference type="InterPro" id="IPR046621">
    <property type="entry name" value="DUF6734"/>
</dbReference>
<accession>A0ABP7FNT4</accession>
<dbReference type="EMBL" id="BAABDT010000006">
    <property type="protein sequence ID" value="GAA3744521.1"/>
    <property type="molecule type" value="Genomic_DNA"/>
</dbReference>
<evidence type="ECO:0000259" key="1">
    <source>
        <dbReference type="Pfam" id="PF20508"/>
    </source>
</evidence>
<evidence type="ECO:0000313" key="3">
    <source>
        <dbReference type="Proteomes" id="UP001501367"/>
    </source>
</evidence>
<proteinExistence type="predicted"/>
<gene>
    <name evidence="2" type="ORF">GCM10022422_30760</name>
</gene>
<comment type="caution">
    <text evidence="2">The sequence shown here is derived from an EMBL/GenBank/DDBJ whole genome shotgun (WGS) entry which is preliminary data.</text>
</comment>
<dbReference type="Proteomes" id="UP001501367">
    <property type="component" value="Unassembled WGS sequence"/>
</dbReference>
<sequence length="431" mass="51211">MNEKYGWYNSEFHWMGWILSVNQLIKYYDKVELYTDNYGYEILINQLKLPYTKVHVVLNELDIFPSELWALAKIKVYAMQEEPFIHVDGDVFIWEPFPNNFKKASLIAQNIETATDYYFDTWNSITPFLLHMPDEMSDFDINMANLSANMGITGGSNLEFFTEYASKAFEFVEKNKLIWNKINLFNFNVFFEQVLFFKMAKNNSISVEYLFSEIWADNLYEGFGDFHYVPFQKTYLHLLGDFKRNASVCRAMESYVKKFYPENYSLLIEMYSKNGDHLKSEYPLDQNMITELEEEFELELHNNDFKVLNFLLKRDLNNVSLNEFYKGYLDKKRDFKIVRLPGFKIAEKDDVRIFEIDESKSEIRLYVIDEVDEILIDELSVPITYFDLIEKMNLYLEDQQDHEAVQELAAVIEGKIEIYITLKIISIYSCN</sequence>
<feature type="domain" description="DUF6734" evidence="1">
    <location>
        <begin position="2"/>
        <end position="269"/>
    </location>
</feature>
<dbReference type="Pfam" id="PF20508">
    <property type="entry name" value="DUF6734"/>
    <property type="match status" value="1"/>
</dbReference>
<name>A0ABP7FNT4_9FLAO</name>